<dbReference type="InterPro" id="IPR005835">
    <property type="entry name" value="NTP_transferase_dom"/>
</dbReference>
<keyword evidence="5" id="KW-0547">Nucleotide-binding</keyword>
<evidence type="ECO:0000313" key="10">
    <source>
        <dbReference type="Proteomes" id="UP000000442"/>
    </source>
</evidence>
<comment type="similarity">
    <text evidence="1">Belongs to the bacterial/plant glucose-1-phosphate adenylyltransferase family.</text>
</comment>
<dbReference type="EMBL" id="CP001087">
    <property type="protein sequence ID" value="ACN13975.1"/>
    <property type="molecule type" value="Genomic_DNA"/>
</dbReference>
<dbReference type="SUPFAM" id="SSF53448">
    <property type="entry name" value="Nucleotide-diphospho-sugar transferases"/>
    <property type="match status" value="1"/>
</dbReference>
<dbReference type="InterPro" id="IPR005836">
    <property type="entry name" value="ADP_Glu_pyroP_CS"/>
</dbReference>
<keyword evidence="7" id="KW-0119">Carbohydrate metabolism</keyword>
<dbReference type="AlphaFoldDB" id="C0QKA4"/>
<evidence type="ECO:0000256" key="1">
    <source>
        <dbReference type="ARBA" id="ARBA00010443"/>
    </source>
</evidence>
<keyword evidence="6" id="KW-0067">ATP-binding</keyword>
<dbReference type="eggNOG" id="COG0448">
    <property type="taxonomic scope" value="Bacteria"/>
</dbReference>
<dbReference type="RefSeq" id="WP_012663215.1">
    <property type="nucleotide sequence ID" value="NC_012108.1"/>
</dbReference>
<dbReference type="NCBIfam" id="NF002772">
    <property type="entry name" value="PRK02862.1"/>
    <property type="match status" value="1"/>
</dbReference>
<dbReference type="Gene3D" id="2.160.10.10">
    <property type="entry name" value="Hexapeptide repeat proteins"/>
    <property type="match status" value="1"/>
</dbReference>
<dbReference type="InterPro" id="IPR011831">
    <property type="entry name" value="ADP-Glc_PPase"/>
</dbReference>
<dbReference type="UniPathway" id="UPA00164"/>
<dbReference type="InterPro" id="IPR011004">
    <property type="entry name" value="Trimer_LpxA-like_sf"/>
</dbReference>
<name>C0QKA4_DESAH</name>
<keyword evidence="3 9" id="KW-0808">Transferase</keyword>
<dbReference type="CDD" id="cd04651">
    <property type="entry name" value="LbH_G1P_AT_C"/>
    <property type="match status" value="1"/>
</dbReference>
<dbReference type="PROSITE" id="PS00810">
    <property type="entry name" value="ADP_GLC_PYROPHOSPH_3"/>
    <property type="match status" value="1"/>
</dbReference>
<protein>
    <submittedName>
        <fullName evidence="9">GlgC2</fullName>
        <ecNumber evidence="9">2.7.7.27</ecNumber>
    </submittedName>
</protein>
<dbReference type="PANTHER" id="PTHR43523">
    <property type="entry name" value="GLUCOSE-1-PHOSPHATE ADENYLYLTRANSFERASE-RELATED"/>
    <property type="match status" value="1"/>
</dbReference>
<evidence type="ECO:0000256" key="7">
    <source>
        <dbReference type="ARBA" id="ARBA00023277"/>
    </source>
</evidence>
<dbReference type="GO" id="GO:0005524">
    <property type="term" value="F:ATP binding"/>
    <property type="evidence" value="ECO:0007669"/>
    <property type="project" value="UniProtKB-KW"/>
</dbReference>
<dbReference type="STRING" id="177437.HRM2_08620"/>
<evidence type="ECO:0000256" key="2">
    <source>
        <dbReference type="ARBA" id="ARBA00022600"/>
    </source>
</evidence>
<dbReference type="Gene3D" id="3.90.550.10">
    <property type="entry name" value="Spore Coat Polysaccharide Biosynthesis Protein SpsA, Chain A"/>
    <property type="match status" value="1"/>
</dbReference>
<dbReference type="KEGG" id="dat:HRM2_08620"/>
<dbReference type="Pfam" id="PF25247">
    <property type="entry name" value="LbH_GLGC"/>
    <property type="match status" value="1"/>
</dbReference>
<dbReference type="EC" id="2.7.7.27" evidence="9"/>
<dbReference type="GO" id="GO:0005978">
    <property type="term" value="P:glycogen biosynthetic process"/>
    <property type="evidence" value="ECO:0007669"/>
    <property type="project" value="UniProtKB-UniPathway"/>
</dbReference>
<evidence type="ECO:0000256" key="4">
    <source>
        <dbReference type="ARBA" id="ARBA00022695"/>
    </source>
</evidence>
<keyword evidence="2" id="KW-0321">Glycogen metabolism</keyword>
<evidence type="ECO:0000256" key="3">
    <source>
        <dbReference type="ARBA" id="ARBA00022679"/>
    </source>
</evidence>
<evidence type="ECO:0000259" key="8">
    <source>
        <dbReference type="Pfam" id="PF00483"/>
    </source>
</evidence>
<evidence type="ECO:0000256" key="5">
    <source>
        <dbReference type="ARBA" id="ARBA00022741"/>
    </source>
</evidence>
<organism evidence="9 10">
    <name type="scientific">Desulforapulum autotrophicum (strain ATCC 43914 / DSM 3382 / VKM B-1955 / HRM2)</name>
    <name type="common">Desulfobacterium autotrophicum</name>
    <dbReference type="NCBI Taxonomy" id="177437"/>
    <lineage>
        <taxon>Bacteria</taxon>
        <taxon>Pseudomonadati</taxon>
        <taxon>Thermodesulfobacteriota</taxon>
        <taxon>Desulfobacteria</taxon>
        <taxon>Desulfobacterales</taxon>
        <taxon>Desulfobacteraceae</taxon>
        <taxon>Desulforapulum</taxon>
    </lineage>
</organism>
<dbReference type="Pfam" id="PF00483">
    <property type="entry name" value="NTP_transferase"/>
    <property type="match status" value="1"/>
</dbReference>
<proteinExistence type="inferred from homology"/>
<evidence type="ECO:0000313" key="9">
    <source>
        <dbReference type="EMBL" id="ACN13975.1"/>
    </source>
</evidence>
<dbReference type="CDD" id="cd02508">
    <property type="entry name" value="ADP_Glucose_PP"/>
    <property type="match status" value="1"/>
</dbReference>
<accession>C0QKA4</accession>
<keyword evidence="4 9" id="KW-0548">Nucleotidyltransferase</keyword>
<dbReference type="PROSITE" id="PS00808">
    <property type="entry name" value="ADP_GLC_PYROPHOSPH_1"/>
    <property type="match status" value="1"/>
</dbReference>
<gene>
    <name evidence="9" type="primary">glgC2</name>
    <name evidence="9" type="ordered locus">HRM2_08620</name>
</gene>
<evidence type="ECO:0000256" key="6">
    <source>
        <dbReference type="ARBA" id="ARBA00022840"/>
    </source>
</evidence>
<dbReference type="GO" id="GO:0008878">
    <property type="term" value="F:glucose-1-phosphate adenylyltransferase activity"/>
    <property type="evidence" value="ECO:0007669"/>
    <property type="project" value="UniProtKB-EC"/>
</dbReference>
<dbReference type="SUPFAM" id="SSF51161">
    <property type="entry name" value="Trimeric LpxA-like enzymes"/>
    <property type="match status" value="1"/>
</dbReference>
<dbReference type="InterPro" id="IPR029044">
    <property type="entry name" value="Nucleotide-diphossugar_trans"/>
</dbReference>
<dbReference type="PANTHER" id="PTHR43523:SF12">
    <property type="entry name" value="GLUCOSE-1-PHOSPHATE ADENYLYLTRANSFERASE LARGE SUBUNIT 1, CHLOROPLASTIC-RELATED"/>
    <property type="match status" value="1"/>
</dbReference>
<sequence>MEITAMIMKDVLGLIMGGGRGTRLYPLTKKRSKPAVPLAGKYRLIDVPISNCLHSGIDKISILTQFNSVSLHRHIFQTYRRDMFTNGWVQIWAAEQTPDSTGWYQGTADAVRQQMVEIKNSGIKYVLVLAGDHLYRMDYRKFVQYHVDTKADITLAVQPVNGLEAPELGILKRSPDGEITSFIEKPDPESLHDLESSPGSEKPFMASMGIYVFSTDLLAELLATPGDDFGKDIIPQALSNHRVMGHIFDGYWADIGTIRRFYEVNLELAANPIFNLNLPNQPVYTNARFLPPTDVQGASLKKTLLAEGCSIAEAKITNSVIGIRSKIGSQVVIRDTIMMGADYYETDEHHAENRRLGRPDIGVGDGSIIEAAILDKKARIGRNVHIRFLPDRPDSETDQWAIRDGLVVVPKSAIIPDGTVI</sequence>
<dbReference type="PROSITE" id="PS00809">
    <property type="entry name" value="ADP_GLC_PYROPHOSPH_2"/>
    <property type="match status" value="1"/>
</dbReference>
<keyword evidence="10" id="KW-1185">Reference proteome</keyword>
<feature type="domain" description="Nucleotidyl transferase" evidence="8">
    <location>
        <begin position="13"/>
        <end position="269"/>
    </location>
</feature>
<dbReference type="Proteomes" id="UP000000442">
    <property type="component" value="Chromosome"/>
</dbReference>
<reference evidence="9 10" key="1">
    <citation type="journal article" date="2009" name="Environ. Microbiol.">
        <title>Genome sequence of Desulfobacterium autotrophicum HRM2, a marine sulfate reducer oxidizing organic carbon completely to carbon dioxide.</title>
        <authorList>
            <person name="Strittmatter A.W."/>
            <person name="Liesegang H."/>
            <person name="Rabus R."/>
            <person name="Decker I."/>
            <person name="Amann J."/>
            <person name="Andres S."/>
            <person name="Henne A."/>
            <person name="Fricke W.F."/>
            <person name="Martinez-Arias R."/>
            <person name="Bartels D."/>
            <person name="Goesmann A."/>
            <person name="Krause L."/>
            <person name="Puehler A."/>
            <person name="Klenk H.P."/>
            <person name="Richter M."/>
            <person name="Schuler M."/>
            <person name="Gloeckner F.O."/>
            <person name="Meyerdierks A."/>
            <person name="Gottschalk G."/>
            <person name="Amann R."/>
        </authorList>
    </citation>
    <scope>NUCLEOTIDE SEQUENCE [LARGE SCALE GENOMIC DNA]</scope>
    <source>
        <strain evidence="10">ATCC 43914 / DSM 3382 / HRM2</strain>
    </source>
</reference>
<dbReference type="HOGENOM" id="CLU_029499_14_4_7"/>